<reference evidence="1" key="1">
    <citation type="journal article" date="2012" name="Nature">
        <title>The oyster genome reveals stress adaptation and complexity of shell formation.</title>
        <authorList>
            <person name="Zhang G."/>
            <person name="Fang X."/>
            <person name="Guo X."/>
            <person name="Li L."/>
            <person name="Luo R."/>
            <person name="Xu F."/>
            <person name="Yang P."/>
            <person name="Zhang L."/>
            <person name="Wang X."/>
            <person name="Qi H."/>
            <person name="Xiong Z."/>
            <person name="Que H."/>
            <person name="Xie Y."/>
            <person name="Holland P.W."/>
            <person name="Paps J."/>
            <person name="Zhu Y."/>
            <person name="Wu F."/>
            <person name="Chen Y."/>
            <person name="Wang J."/>
            <person name="Peng C."/>
            <person name="Meng J."/>
            <person name="Yang L."/>
            <person name="Liu J."/>
            <person name="Wen B."/>
            <person name="Zhang N."/>
            <person name="Huang Z."/>
            <person name="Zhu Q."/>
            <person name="Feng Y."/>
            <person name="Mount A."/>
            <person name="Hedgecock D."/>
            <person name="Xu Z."/>
            <person name="Liu Y."/>
            <person name="Domazet-Loso T."/>
            <person name="Du Y."/>
            <person name="Sun X."/>
            <person name="Zhang S."/>
            <person name="Liu B."/>
            <person name="Cheng P."/>
            <person name="Jiang X."/>
            <person name="Li J."/>
            <person name="Fan D."/>
            <person name="Wang W."/>
            <person name="Fu W."/>
            <person name="Wang T."/>
            <person name="Wang B."/>
            <person name="Zhang J."/>
            <person name="Peng Z."/>
            <person name="Li Y."/>
            <person name="Li N."/>
            <person name="Wang J."/>
            <person name="Chen M."/>
            <person name="He Y."/>
            <person name="Tan F."/>
            <person name="Song X."/>
            <person name="Zheng Q."/>
            <person name="Huang R."/>
            <person name="Yang H."/>
            <person name="Du X."/>
            <person name="Chen L."/>
            <person name="Yang M."/>
            <person name="Gaffney P.M."/>
            <person name="Wang S."/>
            <person name="Luo L."/>
            <person name="She Z."/>
            <person name="Ming Y."/>
            <person name="Huang W."/>
            <person name="Zhang S."/>
            <person name="Huang B."/>
            <person name="Zhang Y."/>
            <person name="Qu T."/>
            <person name="Ni P."/>
            <person name="Miao G."/>
            <person name="Wang J."/>
            <person name="Wang Q."/>
            <person name="Steinberg C.E."/>
            <person name="Wang H."/>
            <person name="Li N."/>
            <person name="Qian L."/>
            <person name="Zhang G."/>
            <person name="Li Y."/>
            <person name="Yang H."/>
            <person name="Liu X."/>
            <person name="Wang J."/>
            <person name="Yin Y."/>
            <person name="Wang J."/>
        </authorList>
    </citation>
    <scope>NUCLEOTIDE SEQUENCE [LARGE SCALE GENOMIC DNA]</scope>
    <source>
        <strain evidence="1">05x7-T-G4-1.051#20</strain>
    </source>
</reference>
<protein>
    <submittedName>
        <fullName evidence="1">Uncharacterized protein</fullName>
    </submittedName>
</protein>
<dbReference type="AlphaFoldDB" id="K1R6N2"/>
<sequence length="67" mass="7302">MFYAKFALITKQMKGPRVESSLHKSKPGVITTEISCSVYDQILPIEVVKMYKDIAVGPGNAVQADTG</sequence>
<accession>K1R6N2</accession>
<evidence type="ECO:0000313" key="1">
    <source>
        <dbReference type="EMBL" id="EKC29601.1"/>
    </source>
</evidence>
<gene>
    <name evidence="1" type="ORF">CGI_10027387</name>
</gene>
<dbReference type="EMBL" id="JH819194">
    <property type="protein sequence ID" value="EKC29601.1"/>
    <property type="molecule type" value="Genomic_DNA"/>
</dbReference>
<name>K1R6N2_MAGGI</name>
<proteinExistence type="predicted"/>
<organism evidence="1">
    <name type="scientific">Magallana gigas</name>
    <name type="common">Pacific oyster</name>
    <name type="synonym">Crassostrea gigas</name>
    <dbReference type="NCBI Taxonomy" id="29159"/>
    <lineage>
        <taxon>Eukaryota</taxon>
        <taxon>Metazoa</taxon>
        <taxon>Spiralia</taxon>
        <taxon>Lophotrochozoa</taxon>
        <taxon>Mollusca</taxon>
        <taxon>Bivalvia</taxon>
        <taxon>Autobranchia</taxon>
        <taxon>Pteriomorphia</taxon>
        <taxon>Ostreida</taxon>
        <taxon>Ostreoidea</taxon>
        <taxon>Ostreidae</taxon>
        <taxon>Magallana</taxon>
    </lineage>
</organism>
<dbReference type="InParanoid" id="K1R6N2"/>
<dbReference type="HOGENOM" id="CLU_2814900_0_0_1"/>